<dbReference type="SUPFAM" id="SSF103473">
    <property type="entry name" value="MFS general substrate transporter"/>
    <property type="match status" value="2"/>
</dbReference>
<keyword evidence="2 5" id="KW-0812">Transmembrane</keyword>
<dbReference type="InterPro" id="IPR036259">
    <property type="entry name" value="MFS_trans_sf"/>
</dbReference>
<proteinExistence type="predicted"/>
<dbReference type="PANTHER" id="PTHR23501:SF43">
    <property type="entry name" value="MULTIDRUG TRANSPORTER, PUTATIVE (AFU_ORTHOLOGUE AFUA_6G03040)-RELATED"/>
    <property type="match status" value="1"/>
</dbReference>
<comment type="subcellular location">
    <subcellularLocation>
        <location evidence="1">Membrane</location>
        <topology evidence="1">Multi-pass membrane protein</topology>
    </subcellularLocation>
</comment>
<evidence type="ECO:0000313" key="8">
    <source>
        <dbReference type="Proteomes" id="UP001302812"/>
    </source>
</evidence>
<dbReference type="EMBL" id="MU853357">
    <property type="protein sequence ID" value="KAK4109322.1"/>
    <property type="molecule type" value="Genomic_DNA"/>
</dbReference>
<reference evidence="7" key="1">
    <citation type="journal article" date="2023" name="Mol. Phylogenet. Evol.">
        <title>Genome-scale phylogeny and comparative genomics of the fungal order Sordariales.</title>
        <authorList>
            <person name="Hensen N."/>
            <person name="Bonometti L."/>
            <person name="Westerberg I."/>
            <person name="Brannstrom I.O."/>
            <person name="Guillou S."/>
            <person name="Cros-Aarteil S."/>
            <person name="Calhoun S."/>
            <person name="Haridas S."/>
            <person name="Kuo A."/>
            <person name="Mondo S."/>
            <person name="Pangilinan J."/>
            <person name="Riley R."/>
            <person name="LaButti K."/>
            <person name="Andreopoulos B."/>
            <person name="Lipzen A."/>
            <person name="Chen C."/>
            <person name="Yan M."/>
            <person name="Daum C."/>
            <person name="Ng V."/>
            <person name="Clum A."/>
            <person name="Steindorff A."/>
            <person name="Ohm R.A."/>
            <person name="Martin F."/>
            <person name="Silar P."/>
            <person name="Natvig D.O."/>
            <person name="Lalanne C."/>
            <person name="Gautier V."/>
            <person name="Ament-Velasquez S.L."/>
            <person name="Kruys A."/>
            <person name="Hutchinson M.I."/>
            <person name="Powell A.J."/>
            <person name="Barry K."/>
            <person name="Miller A.N."/>
            <person name="Grigoriev I.V."/>
            <person name="Debuchy R."/>
            <person name="Gladieux P."/>
            <person name="Hiltunen Thoren M."/>
            <person name="Johannesson H."/>
        </authorList>
    </citation>
    <scope>NUCLEOTIDE SEQUENCE</scope>
    <source>
        <strain evidence="7">CBS 508.74</strain>
    </source>
</reference>
<evidence type="ECO:0000256" key="3">
    <source>
        <dbReference type="ARBA" id="ARBA00022989"/>
    </source>
</evidence>
<evidence type="ECO:0000259" key="6">
    <source>
        <dbReference type="PROSITE" id="PS50850"/>
    </source>
</evidence>
<feature type="transmembrane region" description="Helical" evidence="5">
    <location>
        <begin position="414"/>
        <end position="437"/>
    </location>
</feature>
<feature type="transmembrane region" description="Helical" evidence="5">
    <location>
        <begin position="175"/>
        <end position="199"/>
    </location>
</feature>
<dbReference type="GO" id="GO:0022857">
    <property type="term" value="F:transmembrane transporter activity"/>
    <property type="evidence" value="ECO:0007669"/>
    <property type="project" value="InterPro"/>
</dbReference>
<feature type="transmembrane region" description="Helical" evidence="5">
    <location>
        <begin position="449"/>
        <end position="470"/>
    </location>
</feature>
<feature type="transmembrane region" description="Helical" evidence="5">
    <location>
        <begin position="245"/>
        <end position="263"/>
    </location>
</feature>
<reference evidence="7" key="2">
    <citation type="submission" date="2023-05" db="EMBL/GenBank/DDBJ databases">
        <authorList>
            <consortium name="Lawrence Berkeley National Laboratory"/>
            <person name="Steindorff A."/>
            <person name="Hensen N."/>
            <person name="Bonometti L."/>
            <person name="Westerberg I."/>
            <person name="Brannstrom I.O."/>
            <person name="Guillou S."/>
            <person name="Cros-Aarteil S."/>
            <person name="Calhoun S."/>
            <person name="Haridas S."/>
            <person name="Kuo A."/>
            <person name="Mondo S."/>
            <person name="Pangilinan J."/>
            <person name="Riley R."/>
            <person name="Labutti K."/>
            <person name="Andreopoulos B."/>
            <person name="Lipzen A."/>
            <person name="Chen C."/>
            <person name="Yanf M."/>
            <person name="Daum C."/>
            <person name="Ng V."/>
            <person name="Clum A."/>
            <person name="Ohm R."/>
            <person name="Martin F."/>
            <person name="Silar P."/>
            <person name="Natvig D."/>
            <person name="Lalanne C."/>
            <person name="Gautier V."/>
            <person name="Ament-Velasquez S.L."/>
            <person name="Kruys A."/>
            <person name="Hutchinson M.I."/>
            <person name="Powell A.J."/>
            <person name="Barry K."/>
            <person name="Miller A.N."/>
            <person name="Grigoriev I.V."/>
            <person name="Debuchy R."/>
            <person name="Gladieux P."/>
            <person name="Thoren M.H."/>
            <person name="Johannesson H."/>
        </authorList>
    </citation>
    <scope>NUCLEOTIDE SEQUENCE</scope>
    <source>
        <strain evidence="7">CBS 508.74</strain>
    </source>
</reference>
<accession>A0AAN6QFK3</accession>
<dbReference type="Pfam" id="PF07690">
    <property type="entry name" value="MFS_1"/>
    <property type="match status" value="1"/>
</dbReference>
<gene>
    <name evidence="7" type="ORF">N656DRAFT_783230</name>
</gene>
<evidence type="ECO:0000256" key="1">
    <source>
        <dbReference type="ARBA" id="ARBA00004141"/>
    </source>
</evidence>
<organism evidence="7 8">
    <name type="scientific">Canariomyces notabilis</name>
    <dbReference type="NCBI Taxonomy" id="2074819"/>
    <lineage>
        <taxon>Eukaryota</taxon>
        <taxon>Fungi</taxon>
        <taxon>Dikarya</taxon>
        <taxon>Ascomycota</taxon>
        <taxon>Pezizomycotina</taxon>
        <taxon>Sordariomycetes</taxon>
        <taxon>Sordariomycetidae</taxon>
        <taxon>Sordariales</taxon>
        <taxon>Chaetomiaceae</taxon>
        <taxon>Canariomyces</taxon>
    </lineage>
</organism>
<dbReference type="Gene3D" id="1.20.1250.20">
    <property type="entry name" value="MFS general substrate transporter like domains"/>
    <property type="match status" value="2"/>
</dbReference>
<feature type="transmembrane region" description="Helical" evidence="5">
    <location>
        <begin position="117"/>
        <end position="136"/>
    </location>
</feature>
<feature type="transmembrane region" description="Helical" evidence="5">
    <location>
        <begin position="518"/>
        <end position="538"/>
    </location>
</feature>
<dbReference type="GeneID" id="89940033"/>
<feature type="transmembrane region" description="Helical" evidence="5">
    <location>
        <begin position="205"/>
        <end position="225"/>
    </location>
</feature>
<feature type="transmembrane region" description="Helical" evidence="5">
    <location>
        <begin position="142"/>
        <end position="163"/>
    </location>
</feature>
<feature type="transmembrane region" description="Helical" evidence="5">
    <location>
        <begin position="383"/>
        <end position="402"/>
    </location>
</feature>
<feature type="domain" description="Major facilitator superfamily (MFS) profile" evidence="6">
    <location>
        <begin position="52"/>
        <end position="542"/>
    </location>
</feature>
<keyword evidence="3 5" id="KW-1133">Transmembrane helix</keyword>
<evidence type="ECO:0000256" key="5">
    <source>
        <dbReference type="SAM" id="Phobius"/>
    </source>
</evidence>
<dbReference type="PROSITE" id="PS50850">
    <property type="entry name" value="MFS"/>
    <property type="match status" value="1"/>
</dbReference>
<comment type="caution">
    <text evidence="7">The sequence shown here is derived from an EMBL/GenBank/DDBJ whole genome shotgun (WGS) entry which is preliminary data.</text>
</comment>
<protein>
    <submittedName>
        <fullName evidence="7">MFS general substrate transporter</fullName>
    </submittedName>
</protein>
<dbReference type="RefSeq" id="XP_064666892.1">
    <property type="nucleotide sequence ID" value="XM_064815908.1"/>
</dbReference>
<dbReference type="Proteomes" id="UP001302812">
    <property type="component" value="Unassembled WGS sequence"/>
</dbReference>
<feature type="transmembrane region" description="Helical" evidence="5">
    <location>
        <begin position="317"/>
        <end position="337"/>
    </location>
</feature>
<evidence type="ECO:0000256" key="2">
    <source>
        <dbReference type="ARBA" id="ARBA00022692"/>
    </source>
</evidence>
<keyword evidence="4 5" id="KW-0472">Membrane</keyword>
<name>A0AAN6QFK3_9PEZI</name>
<evidence type="ECO:0000256" key="4">
    <source>
        <dbReference type="ARBA" id="ARBA00023136"/>
    </source>
</evidence>
<sequence>MADLKASSAIEPKETSLAALPTSEITPALARVPSDDLGLKREPIPKWRLVTILVSIGVGLFLSLMDTTVVATMLARISDEFGGFKLSPWVLLSYTLSYLGCTVLVARLSDVLGRQAVLVGCFAIFLAASVACGSASTLDQLIGFRAAQGVGGAGLYAMTMIIYPEISPPNLVPMLSSIIGLVVALAGVSGPVIGGALATYSDWRWAFWMNGPIGILPCIALILVWPKNLRTFKKIPFKQLDFLGALLFMMATVLLVFIINQATVREYAWNSPQTIAVFTLSGLAWFVLLWWQWHLSQTPSLGHIQAQIPWRLLSHRVLMSTVMSTILTGFVMLLVIVNIPMRAQIVNWYDEVKSGVLLLPLMGSTAVGSAVGGALSGKQNRTFGTLNAASILMLVGCGIMSTLPDTVNLAAKQWGFEVILGLGIGMNLSTATLLASLNAEFEDLAIAQGIVAQLRILGGSLGVAAGFIVLNNRITETLTGLLTAEEMDAFYRSPAITKSFDVPKQLGVRTAYIDAFNISMYICAGISAACLVSSLCTYQKNPPTIQKRLQELETLYAHAATGNEQPIP</sequence>
<dbReference type="PANTHER" id="PTHR23501">
    <property type="entry name" value="MAJOR FACILITATOR SUPERFAMILY"/>
    <property type="match status" value="1"/>
</dbReference>
<dbReference type="AlphaFoldDB" id="A0AAN6QFK3"/>
<feature type="transmembrane region" description="Helical" evidence="5">
    <location>
        <begin position="86"/>
        <end position="105"/>
    </location>
</feature>
<keyword evidence="8" id="KW-1185">Reference proteome</keyword>
<evidence type="ECO:0000313" key="7">
    <source>
        <dbReference type="EMBL" id="KAK4109322.1"/>
    </source>
</evidence>
<dbReference type="InterPro" id="IPR011701">
    <property type="entry name" value="MFS"/>
</dbReference>
<dbReference type="GO" id="GO:0005886">
    <property type="term" value="C:plasma membrane"/>
    <property type="evidence" value="ECO:0007669"/>
    <property type="project" value="TreeGrafter"/>
</dbReference>
<dbReference type="InterPro" id="IPR020846">
    <property type="entry name" value="MFS_dom"/>
</dbReference>
<feature type="transmembrane region" description="Helical" evidence="5">
    <location>
        <begin position="275"/>
        <end position="296"/>
    </location>
</feature>
<feature type="transmembrane region" description="Helical" evidence="5">
    <location>
        <begin position="49"/>
        <end position="74"/>
    </location>
</feature>
<feature type="transmembrane region" description="Helical" evidence="5">
    <location>
        <begin position="357"/>
        <end position="376"/>
    </location>
</feature>